<dbReference type="InterPro" id="IPR043128">
    <property type="entry name" value="Rev_trsase/Diguanyl_cyclase"/>
</dbReference>
<feature type="transmembrane region" description="Helical" evidence="1">
    <location>
        <begin position="139"/>
        <end position="161"/>
    </location>
</feature>
<dbReference type="EMBL" id="LNAM01000112">
    <property type="protein sequence ID" value="KSV59668.1"/>
    <property type="molecule type" value="Genomic_DNA"/>
</dbReference>
<dbReference type="GO" id="GO:0052621">
    <property type="term" value="F:diguanylate cyclase activity"/>
    <property type="evidence" value="ECO:0007669"/>
    <property type="project" value="TreeGrafter"/>
</dbReference>
<keyword evidence="1" id="KW-1133">Transmembrane helix</keyword>
<feature type="transmembrane region" description="Helical" evidence="1">
    <location>
        <begin position="116"/>
        <end position="132"/>
    </location>
</feature>
<dbReference type="InterPro" id="IPR050469">
    <property type="entry name" value="Diguanylate_Cyclase"/>
</dbReference>
<dbReference type="Gene3D" id="3.30.70.270">
    <property type="match status" value="1"/>
</dbReference>
<dbReference type="RefSeq" id="WP_058352198.1">
    <property type="nucleotide sequence ID" value="NZ_CABMMD010000112.1"/>
</dbReference>
<feature type="domain" description="GGDEF" evidence="2">
    <location>
        <begin position="227"/>
        <end position="360"/>
    </location>
</feature>
<dbReference type="SUPFAM" id="SSF55073">
    <property type="entry name" value="Nucleotide cyclase"/>
    <property type="match status" value="1"/>
</dbReference>
<dbReference type="InterPro" id="IPR000160">
    <property type="entry name" value="GGDEF_dom"/>
</dbReference>
<proteinExistence type="predicted"/>
<dbReference type="PROSITE" id="PS50887">
    <property type="entry name" value="GGDEF"/>
    <property type="match status" value="1"/>
</dbReference>
<name>A0A0V8QGI4_9FIRM</name>
<reference evidence="3 4" key="1">
    <citation type="submission" date="2015-11" db="EMBL/GenBank/DDBJ databases">
        <title>Butyribacter intestini gen. nov., sp. nov., a butyric acid-producing bacterium of the family Lachnospiraceae isolated from the human faeces.</title>
        <authorList>
            <person name="Zou Y."/>
            <person name="Xue W."/>
            <person name="Luo G."/>
            <person name="Lv M."/>
        </authorList>
    </citation>
    <scope>NUCLEOTIDE SEQUENCE [LARGE SCALE GENOMIC DNA]</scope>
    <source>
        <strain evidence="3 4">ACET-33324</strain>
    </source>
</reference>
<protein>
    <recommendedName>
        <fullName evidence="2">GGDEF domain-containing protein</fullName>
    </recommendedName>
</protein>
<dbReference type="PANTHER" id="PTHR45138">
    <property type="entry name" value="REGULATORY COMPONENTS OF SENSORY TRANSDUCTION SYSTEM"/>
    <property type="match status" value="1"/>
</dbReference>
<dbReference type="SMART" id="SM00267">
    <property type="entry name" value="GGDEF"/>
    <property type="match status" value="1"/>
</dbReference>
<dbReference type="OrthoDB" id="9804955at2"/>
<dbReference type="PANTHER" id="PTHR45138:SF9">
    <property type="entry name" value="DIGUANYLATE CYCLASE DGCM-RELATED"/>
    <property type="match status" value="1"/>
</dbReference>
<dbReference type="Proteomes" id="UP000054874">
    <property type="component" value="Unassembled WGS sequence"/>
</dbReference>
<dbReference type="InterPro" id="IPR029787">
    <property type="entry name" value="Nucleotide_cyclase"/>
</dbReference>
<accession>A0A0V8QGI4</accession>
<evidence type="ECO:0000256" key="1">
    <source>
        <dbReference type="SAM" id="Phobius"/>
    </source>
</evidence>
<comment type="caution">
    <text evidence="3">The sequence shown here is derived from an EMBL/GenBank/DDBJ whole genome shotgun (WGS) entry which is preliminary data.</text>
</comment>
<feature type="transmembrane region" description="Helical" evidence="1">
    <location>
        <begin position="61"/>
        <end position="80"/>
    </location>
</feature>
<keyword evidence="4" id="KW-1185">Reference proteome</keyword>
<evidence type="ECO:0000313" key="3">
    <source>
        <dbReference type="EMBL" id="KSV59668.1"/>
    </source>
</evidence>
<dbReference type="AlphaFoldDB" id="A0A0V8QGI4"/>
<feature type="transmembrane region" description="Helical" evidence="1">
    <location>
        <begin position="167"/>
        <end position="185"/>
    </location>
</feature>
<dbReference type="NCBIfam" id="TIGR00254">
    <property type="entry name" value="GGDEF"/>
    <property type="match status" value="1"/>
</dbReference>
<evidence type="ECO:0000259" key="2">
    <source>
        <dbReference type="PROSITE" id="PS50887"/>
    </source>
</evidence>
<feature type="transmembrane region" description="Helical" evidence="1">
    <location>
        <begin position="26"/>
        <end position="49"/>
    </location>
</feature>
<dbReference type="CDD" id="cd01949">
    <property type="entry name" value="GGDEF"/>
    <property type="match status" value="1"/>
</dbReference>
<sequence length="361" mass="41233">MKWIKALIESERGIDYSKENATIVKYWCPMTLVINICILIISIHYLVIYKKATPIYNEIKSLTYIAITLIEMIASIFVGKSVIHENEKLFDIFLRIYILGGSVLSCLNFISTGVYTYFVGVLVTIMPLIFSLKKHMIDLAWLIISFFAVAEICLKDATSIVKMDITMSMLGLTWGLLIGIFIRNYNYLELAKAKMELERVNKADALTGIGNRLSYEIVREKVNAEDGHIAVLYADINNLKYVNDKYGHAAGDELIKTVAGVLQSTLNERFSLHRIGGDEFVGISRNRITFDVIEVSLSKLKNKKTKDGFDCDIAIGYASSNEFPEMKVPELEKIAEQRMYKHKTQYYLEKGIERRKAERRE</sequence>
<keyword evidence="1" id="KW-0472">Membrane</keyword>
<evidence type="ECO:0000313" key="4">
    <source>
        <dbReference type="Proteomes" id="UP000054874"/>
    </source>
</evidence>
<dbReference type="Pfam" id="PF00990">
    <property type="entry name" value="GGDEF"/>
    <property type="match status" value="1"/>
</dbReference>
<dbReference type="STRING" id="290052.ASU35_01365"/>
<organism evidence="3 4">
    <name type="scientific">Acetivibrio ethanolgignens</name>
    <dbReference type="NCBI Taxonomy" id="290052"/>
    <lineage>
        <taxon>Bacteria</taxon>
        <taxon>Bacillati</taxon>
        <taxon>Bacillota</taxon>
        <taxon>Clostridia</taxon>
        <taxon>Eubacteriales</taxon>
        <taxon>Oscillospiraceae</taxon>
        <taxon>Acetivibrio</taxon>
    </lineage>
</organism>
<gene>
    <name evidence="3" type="ORF">ASU35_01365</name>
</gene>
<keyword evidence="1" id="KW-0812">Transmembrane</keyword>